<accession>A0A8K0IGN9</accession>
<dbReference type="AlphaFoldDB" id="A0A8K0IGN9"/>
<evidence type="ECO:0000313" key="3">
    <source>
        <dbReference type="Proteomes" id="UP000797356"/>
    </source>
</evidence>
<proteinExistence type="predicted"/>
<organism evidence="2 3">
    <name type="scientific">Cocos nucifera</name>
    <name type="common">Coconut palm</name>
    <dbReference type="NCBI Taxonomy" id="13894"/>
    <lineage>
        <taxon>Eukaryota</taxon>
        <taxon>Viridiplantae</taxon>
        <taxon>Streptophyta</taxon>
        <taxon>Embryophyta</taxon>
        <taxon>Tracheophyta</taxon>
        <taxon>Spermatophyta</taxon>
        <taxon>Magnoliopsida</taxon>
        <taxon>Liliopsida</taxon>
        <taxon>Arecaceae</taxon>
        <taxon>Arecoideae</taxon>
        <taxon>Cocoseae</taxon>
        <taxon>Attaleinae</taxon>
        <taxon>Cocos</taxon>
    </lineage>
</organism>
<reference evidence="2" key="1">
    <citation type="journal article" date="2017" name="Gigascience">
        <title>The genome draft of coconut (Cocos nucifera).</title>
        <authorList>
            <person name="Xiao Y."/>
            <person name="Xu P."/>
            <person name="Fan H."/>
            <person name="Baudouin L."/>
            <person name="Xia W."/>
            <person name="Bocs S."/>
            <person name="Xu J."/>
            <person name="Li Q."/>
            <person name="Guo A."/>
            <person name="Zhou L."/>
            <person name="Li J."/>
            <person name="Wu Y."/>
            <person name="Ma Z."/>
            <person name="Armero A."/>
            <person name="Issali A.E."/>
            <person name="Liu N."/>
            <person name="Peng M."/>
            <person name="Yang Y."/>
        </authorList>
    </citation>
    <scope>NUCLEOTIDE SEQUENCE</scope>
    <source>
        <tissue evidence="2">Spear leaf of Hainan Tall coconut</tissue>
    </source>
</reference>
<gene>
    <name evidence="2" type="ORF">COCNU_07G014140</name>
</gene>
<dbReference type="EMBL" id="CM017878">
    <property type="protein sequence ID" value="KAG1355302.1"/>
    <property type="molecule type" value="Genomic_DNA"/>
</dbReference>
<comment type="caution">
    <text evidence="2">The sequence shown here is derived from an EMBL/GenBank/DDBJ whole genome shotgun (WGS) entry which is preliminary data.</text>
</comment>
<evidence type="ECO:0000313" key="2">
    <source>
        <dbReference type="EMBL" id="KAG1355302.1"/>
    </source>
</evidence>
<protein>
    <submittedName>
        <fullName evidence="2">Uncharacterized protein</fullName>
    </submittedName>
</protein>
<keyword evidence="3" id="KW-1185">Reference proteome</keyword>
<sequence length="145" mass="15046">MRRSFHGRSGGDHVQDGGHPELRHGRLLLQGGTSLVAASSQAVAHGRGCTCEQRRATSGGGCPNAAGGACVAESQLEAMDQVMERRFGSGRIPIRQGDTQNRADEVAQGLHSSSRCEGLDPMVVARPDLAVAFGSSGRVGKGVDP</sequence>
<evidence type="ECO:0000256" key="1">
    <source>
        <dbReference type="SAM" id="MobiDB-lite"/>
    </source>
</evidence>
<dbReference type="Proteomes" id="UP000797356">
    <property type="component" value="Chromosome 7"/>
</dbReference>
<feature type="compositionally biased region" description="Basic and acidic residues" evidence="1">
    <location>
        <begin position="9"/>
        <end position="24"/>
    </location>
</feature>
<feature type="region of interest" description="Disordered" evidence="1">
    <location>
        <begin position="1"/>
        <end position="24"/>
    </location>
</feature>
<reference evidence="2" key="2">
    <citation type="submission" date="2019-07" db="EMBL/GenBank/DDBJ databases">
        <authorList>
            <person name="Yang Y."/>
            <person name="Bocs S."/>
            <person name="Baudouin L."/>
        </authorList>
    </citation>
    <scope>NUCLEOTIDE SEQUENCE</scope>
    <source>
        <tissue evidence="2">Spear leaf of Hainan Tall coconut</tissue>
    </source>
</reference>
<feature type="region of interest" description="Disordered" evidence="1">
    <location>
        <begin position="90"/>
        <end position="112"/>
    </location>
</feature>
<name>A0A8K0IGN9_COCNU</name>